<dbReference type="SUPFAM" id="SSF52833">
    <property type="entry name" value="Thioredoxin-like"/>
    <property type="match status" value="1"/>
</dbReference>
<evidence type="ECO:0000259" key="4">
    <source>
        <dbReference type="PROSITE" id="PS51352"/>
    </source>
</evidence>
<comment type="similarity">
    <text evidence="1">Belongs to the thioredoxin family.</text>
</comment>
<reference evidence="5 6" key="1">
    <citation type="submission" date="2021-05" db="EMBL/GenBank/DDBJ databases">
        <title>Novel Bacillus species.</title>
        <authorList>
            <person name="Liu G."/>
        </authorList>
    </citation>
    <scope>NUCLEOTIDE SEQUENCE [LARGE SCALE GENOMIC DNA]</scope>
    <source>
        <strain evidence="5 6">FJAT-49732</strain>
    </source>
</reference>
<comment type="caution">
    <text evidence="5">The sequence shown here is derived from an EMBL/GenBank/DDBJ whole genome shotgun (WGS) entry which is preliminary data.</text>
</comment>
<dbReference type="EMBL" id="JAGYPJ010000001">
    <property type="protein sequence ID" value="MBS4198486.1"/>
    <property type="molecule type" value="Genomic_DNA"/>
</dbReference>
<dbReference type="AlphaFoldDB" id="A0A942YLM3"/>
<keyword evidence="6" id="KW-1185">Reference proteome</keyword>
<dbReference type="Pfam" id="PF00085">
    <property type="entry name" value="Thioredoxin"/>
    <property type="match status" value="1"/>
</dbReference>
<evidence type="ECO:0000313" key="6">
    <source>
        <dbReference type="Proteomes" id="UP000682713"/>
    </source>
</evidence>
<keyword evidence="2" id="KW-1015">Disulfide bond</keyword>
<sequence length="155" mass="18077">MKKVLIFLVIIIALFAALSVSTKMQQSEKVAGNIYEKPDLHPLTIEQLEDPLYQNIILPADLNNKLEKGEDVVIYFYSPECSFCMQTTPILNHVVEEMNISVMQYNLLEFKEGYKQYNIEYTPTLIYFKDGKEEARIVGLHTKEEFEVFFKKIIQ</sequence>
<dbReference type="PROSITE" id="PS51352">
    <property type="entry name" value="THIOREDOXIN_2"/>
    <property type="match status" value="1"/>
</dbReference>
<dbReference type="GO" id="GO:0015035">
    <property type="term" value="F:protein-disulfide reductase activity"/>
    <property type="evidence" value="ECO:0007669"/>
    <property type="project" value="TreeGrafter"/>
</dbReference>
<evidence type="ECO:0000256" key="1">
    <source>
        <dbReference type="ARBA" id="ARBA00008987"/>
    </source>
</evidence>
<gene>
    <name evidence="5" type="ORF">KHA93_02345</name>
</gene>
<dbReference type="InterPro" id="IPR013766">
    <property type="entry name" value="Thioredoxin_domain"/>
</dbReference>
<evidence type="ECO:0000256" key="2">
    <source>
        <dbReference type="ARBA" id="ARBA00023157"/>
    </source>
</evidence>
<dbReference type="PANTHER" id="PTHR45663">
    <property type="entry name" value="GEO12009P1"/>
    <property type="match status" value="1"/>
</dbReference>
<dbReference type="GO" id="GO:0005829">
    <property type="term" value="C:cytosol"/>
    <property type="evidence" value="ECO:0007669"/>
    <property type="project" value="TreeGrafter"/>
</dbReference>
<evidence type="ECO:0000256" key="3">
    <source>
        <dbReference type="ARBA" id="ARBA00023284"/>
    </source>
</evidence>
<proteinExistence type="inferred from homology"/>
<dbReference type="Gene3D" id="3.40.30.10">
    <property type="entry name" value="Glutaredoxin"/>
    <property type="match status" value="1"/>
</dbReference>
<keyword evidence="3" id="KW-0676">Redox-active center</keyword>
<organism evidence="5 6">
    <name type="scientific">Lederbergia citrisecunda</name>
    <dbReference type="NCBI Taxonomy" id="2833583"/>
    <lineage>
        <taxon>Bacteria</taxon>
        <taxon>Bacillati</taxon>
        <taxon>Bacillota</taxon>
        <taxon>Bacilli</taxon>
        <taxon>Bacillales</taxon>
        <taxon>Bacillaceae</taxon>
        <taxon>Lederbergia</taxon>
    </lineage>
</organism>
<dbReference type="CDD" id="cd02947">
    <property type="entry name" value="TRX_family"/>
    <property type="match status" value="1"/>
</dbReference>
<dbReference type="PANTHER" id="PTHR45663:SF11">
    <property type="entry name" value="GEO12009P1"/>
    <property type="match status" value="1"/>
</dbReference>
<accession>A0A942YLM3</accession>
<protein>
    <submittedName>
        <fullName evidence="5">Thioredoxin family protein</fullName>
    </submittedName>
</protein>
<dbReference type="RefSeq" id="WP_213109238.1">
    <property type="nucleotide sequence ID" value="NZ_JAGYPJ010000001.1"/>
</dbReference>
<name>A0A942YLM3_9BACI</name>
<evidence type="ECO:0000313" key="5">
    <source>
        <dbReference type="EMBL" id="MBS4198486.1"/>
    </source>
</evidence>
<dbReference type="InterPro" id="IPR036249">
    <property type="entry name" value="Thioredoxin-like_sf"/>
</dbReference>
<feature type="domain" description="Thioredoxin" evidence="4">
    <location>
        <begin position="16"/>
        <end position="155"/>
    </location>
</feature>
<dbReference type="Proteomes" id="UP000682713">
    <property type="component" value="Unassembled WGS sequence"/>
</dbReference>
<dbReference type="GO" id="GO:0045454">
    <property type="term" value="P:cell redox homeostasis"/>
    <property type="evidence" value="ECO:0007669"/>
    <property type="project" value="TreeGrafter"/>
</dbReference>